<keyword evidence="2" id="KW-0472">Membrane</keyword>
<comment type="caution">
    <text evidence="3">The sequence shown here is derived from an EMBL/GenBank/DDBJ whole genome shotgun (WGS) entry which is preliminary data.</text>
</comment>
<evidence type="ECO:0000313" key="4">
    <source>
        <dbReference type="Proteomes" id="UP001499924"/>
    </source>
</evidence>
<feature type="compositionally biased region" description="Pro residues" evidence="1">
    <location>
        <begin position="24"/>
        <end position="94"/>
    </location>
</feature>
<feature type="compositionally biased region" description="Low complexity" evidence="1">
    <location>
        <begin position="1"/>
        <end position="10"/>
    </location>
</feature>
<protein>
    <submittedName>
        <fullName evidence="3">Uncharacterized protein</fullName>
    </submittedName>
</protein>
<gene>
    <name evidence="3" type="ORF">GCM10010531_43260</name>
</gene>
<dbReference type="EMBL" id="BAAAVV010000019">
    <property type="protein sequence ID" value="GAA3184415.1"/>
    <property type="molecule type" value="Genomic_DNA"/>
</dbReference>
<organism evidence="3 4">
    <name type="scientific">Blastococcus jejuensis</name>
    <dbReference type="NCBI Taxonomy" id="351224"/>
    <lineage>
        <taxon>Bacteria</taxon>
        <taxon>Bacillati</taxon>
        <taxon>Actinomycetota</taxon>
        <taxon>Actinomycetes</taxon>
        <taxon>Geodermatophilales</taxon>
        <taxon>Geodermatophilaceae</taxon>
        <taxon>Blastococcus</taxon>
    </lineage>
</organism>
<feature type="transmembrane region" description="Helical" evidence="2">
    <location>
        <begin position="117"/>
        <end position="138"/>
    </location>
</feature>
<dbReference type="Proteomes" id="UP001499924">
    <property type="component" value="Unassembled WGS sequence"/>
</dbReference>
<dbReference type="RefSeq" id="WP_344691266.1">
    <property type="nucleotide sequence ID" value="NZ_BAAAVV010000019.1"/>
</dbReference>
<evidence type="ECO:0000313" key="3">
    <source>
        <dbReference type="EMBL" id="GAA3184415.1"/>
    </source>
</evidence>
<evidence type="ECO:0000256" key="1">
    <source>
        <dbReference type="SAM" id="MobiDB-lite"/>
    </source>
</evidence>
<keyword evidence="4" id="KW-1185">Reference proteome</keyword>
<keyword evidence="2" id="KW-1133">Transmembrane helix</keyword>
<proteinExistence type="predicted"/>
<keyword evidence="2" id="KW-0812">Transmembrane</keyword>
<feature type="region of interest" description="Disordered" evidence="1">
    <location>
        <begin position="1"/>
        <end position="110"/>
    </location>
</feature>
<accession>A0ABP6PNW6</accession>
<evidence type="ECO:0000256" key="2">
    <source>
        <dbReference type="SAM" id="Phobius"/>
    </source>
</evidence>
<reference evidence="4" key="1">
    <citation type="journal article" date="2019" name="Int. J. Syst. Evol. Microbiol.">
        <title>The Global Catalogue of Microorganisms (GCM) 10K type strain sequencing project: providing services to taxonomists for standard genome sequencing and annotation.</title>
        <authorList>
            <consortium name="The Broad Institute Genomics Platform"/>
            <consortium name="The Broad Institute Genome Sequencing Center for Infectious Disease"/>
            <person name="Wu L."/>
            <person name="Ma J."/>
        </authorList>
    </citation>
    <scope>NUCLEOTIDE SEQUENCE [LARGE SCALE GENOMIC DNA]</scope>
    <source>
        <strain evidence="4">JCM 15614</strain>
    </source>
</reference>
<name>A0ABP6PNW6_9ACTN</name>
<sequence length="220" mass="22401">MTTPGSNGPGEQPPGGPAGWGQPAGPPQQPSGAPQPPQGPPTPGSHPPPQGQYPPPQGQYPPPQGQPGQPPPGQYPPPQGQPGQPAPGQYPPPGQFAQGQGQPWNQATPPAGNNGKILAIGGAVLAVLVIAVLAFAFLGSGDPEAGDCLKEDGQELAVVDCDDSEAAYRLLGIQDGQQSYDEYQADPNTCQAFPESTQSFWVGENGDTTGQGDVFCVTTV</sequence>